<feature type="region of interest" description="Disordered" evidence="1">
    <location>
        <begin position="63"/>
        <end position="99"/>
    </location>
</feature>
<keyword evidence="2" id="KW-0732">Signal</keyword>
<dbReference type="Proteomes" id="UP000295210">
    <property type="component" value="Unassembled WGS sequence"/>
</dbReference>
<evidence type="ECO:0000256" key="2">
    <source>
        <dbReference type="SAM" id="SignalP"/>
    </source>
</evidence>
<feature type="signal peptide" evidence="2">
    <location>
        <begin position="1"/>
        <end position="28"/>
    </location>
</feature>
<accession>A0A4V2PUA2</accession>
<evidence type="ECO:0000313" key="4">
    <source>
        <dbReference type="Proteomes" id="UP000295210"/>
    </source>
</evidence>
<sequence>MKTTTVSNLALAAAFAGLLGGTAVRLNAQPLAGHTGVSSVSPAIAGAIADNGQKDLPKHACKGQNDCKGQGGGDKKHAGKNACKGQGACATDGSKPPKS</sequence>
<evidence type="ECO:0008006" key="5">
    <source>
        <dbReference type="Google" id="ProtNLM"/>
    </source>
</evidence>
<proteinExistence type="predicted"/>
<dbReference type="EMBL" id="SMGK01000008">
    <property type="protein sequence ID" value="TCK69751.1"/>
    <property type="molecule type" value="Genomic_DNA"/>
</dbReference>
<organism evidence="3 4">
    <name type="scientific">Acidipila rosea</name>
    <dbReference type="NCBI Taxonomy" id="768535"/>
    <lineage>
        <taxon>Bacteria</taxon>
        <taxon>Pseudomonadati</taxon>
        <taxon>Acidobacteriota</taxon>
        <taxon>Terriglobia</taxon>
        <taxon>Terriglobales</taxon>
        <taxon>Acidobacteriaceae</taxon>
        <taxon>Acidipila</taxon>
    </lineage>
</organism>
<gene>
    <name evidence="3" type="ORF">C7378_3499</name>
</gene>
<dbReference type="OrthoDB" id="8537206at2"/>
<reference evidence="3 4" key="1">
    <citation type="submission" date="2019-03" db="EMBL/GenBank/DDBJ databases">
        <title>Genomic Encyclopedia of Type Strains, Phase IV (KMG-IV): sequencing the most valuable type-strain genomes for metagenomic binning, comparative biology and taxonomic classification.</title>
        <authorList>
            <person name="Goeker M."/>
        </authorList>
    </citation>
    <scope>NUCLEOTIDE SEQUENCE [LARGE SCALE GENOMIC DNA]</scope>
    <source>
        <strain evidence="3 4">DSM 103428</strain>
    </source>
</reference>
<feature type="chain" id="PRO_5020862769" description="Low-complexity protein" evidence="2">
    <location>
        <begin position="29"/>
        <end position="99"/>
    </location>
</feature>
<comment type="caution">
    <text evidence="3">The sequence shown here is derived from an EMBL/GenBank/DDBJ whole genome shotgun (WGS) entry which is preliminary data.</text>
</comment>
<evidence type="ECO:0000313" key="3">
    <source>
        <dbReference type="EMBL" id="TCK69751.1"/>
    </source>
</evidence>
<evidence type="ECO:0000256" key="1">
    <source>
        <dbReference type="SAM" id="MobiDB-lite"/>
    </source>
</evidence>
<dbReference type="RefSeq" id="WP_131999428.1">
    <property type="nucleotide sequence ID" value="NZ_SMGK01000008.1"/>
</dbReference>
<name>A0A4V2PUA2_9BACT</name>
<dbReference type="AlphaFoldDB" id="A0A4V2PUA2"/>
<keyword evidence="4" id="KW-1185">Reference proteome</keyword>
<protein>
    <recommendedName>
        <fullName evidence="5">Low-complexity protein</fullName>
    </recommendedName>
</protein>